<dbReference type="RefSeq" id="WP_194183620.1">
    <property type="nucleotide sequence ID" value="NZ_JADGIK010000008.1"/>
</dbReference>
<dbReference type="PANTHER" id="PTHR12147:SF26">
    <property type="entry name" value="PEPTIDASE M28 DOMAIN-CONTAINING PROTEIN"/>
    <property type="match status" value="1"/>
</dbReference>
<comment type="caution">
    <text evidence="3">The sequence shown here is derived from an EMBL/GenBank/DDBJ whole genome shotgun (WGS) entry which is preliminary data.</text>
</comment>
<dbReference type="Gene3D" id="3.40.630.10">
    <property type="entry name" value="Zn peptidases"/>
    <property type="match status" value="1"/>
</dbReference>
<gene>
    <name evidence="3" type="ORF">IM532_11600</name>
</gene>
<name>A0A8J7KB01_9FLAO</name>
<evidence type="ECO:0000259" key="2">
    <source>
        <dbReference type="Pfam" id="PF04389"/>
    </source>
</evidence>
<evidence type="ECO:0000313" key="3">
    <source>
        <dbReference type="EMBL" id="MBF0598075.1"/>
    </source>
</evidence>
<dbReference type="AlphaFoldDB" id="A0A8J7KB01"/>
<dbReference type="InterPro" id="IPR007484">
    <property type="entry name" value="Peptidase_M28"/>
</dbReference>
<keyword evidence="1" id="KW-0732">Signal</keyword>
<feature type="domain" description="Peptidase M28" evidence="2">
    <location>
        <begin position="85"/>
        <end position="285"/>
    </location>
</feature>
<sequence>MKKYIFLLALGGITSLAQAQYSKEKQAEYVKTLASDDMQGRMFGTEGGKKAADYIASHFKKNNLKPCIGDSFLIPFDHKDKVGYNVCGMQDGKSDEIIAFGAHFDHVGNNGKGEDKIFNGADDNASGTSAVMALSDFFKNKKTNKTLMFMAFDAEEIGLIGSGKLVENKDFQSYLAKIEVMHNLEMLGYESAFGPGKVYMTGSDKSDLMDLMNQQSDKSFSVSADPYLAQNLFMRSDNVHFVKKGIVSHSLSTVNMENQKHYHQPNDEFESINIDNLSKITKGIGNVTSKMMKKNIKPSYKNND</sequence>
<dbReference type="GO" id="GO:0006508">
    <property type="term" value="P:proteolysis"/>
    <property type="evidence" value="ECO:0007669"/>
    <property type="project" value="InterPro"/>
</dbReference>
<organism evidence="3 4">
    <name type="scientific">Faecalibacter rhinopitheci</name>
    <dbReference type="NCBI Taxonomy" id="2779678"/>
    <lineage>
        <taxon>Bacteria</taxon>
        <taxon>Pseudomonadati</taxon>
        <taxon>Bacteroidota</taxon>
        <taxon>Flavobacteriia</taxon>
        <taxon>Flavobacteriales</taxon>
        <taxon>Weeksellaceae</taxon>
        <taxon>Faecalibacter</taxon>
    </lineage>
</organism>
<proteinExistence type="predicted"/>
<evidence type="ECO:0000256" key="1">
    <source>
        <dbReference type="SAM" id="SignalP"/>
    </source>
</evidence>
<dbReference type="EMBL" id="JADGIK010000008">
    <property type="protein sequence ID" value="MBF0598075.1"/>
    <property type="molecule type" value="Genomic_DNA"/>
</dbReference>
<accession>A0A8J7KB01</accession>
<dbReference type="Pfam" id="PF04389">
    <property type="entry name" value="Peptidase_M28"/>
    <property type="match status" value="1"/>
</dbReference>
<evidence type="ECO:0000313" key="4">
    <source>
        <dbReference type="Proteomes" id="UP000608754"/>
    </source>
</evidence>
<reference evidence="3" key="1">
    <citation type="submission" date="2020-10" db="EMBL/GenBank/DDBJ databases">
        <authorList>
            <person name="Lu T."/>
            <person name="Wang Q."/>
            <person name="Han X."/>
        </authorList>
    </citation>
    <scope>NUCLEOTIDE SEQUENCE</scope>
    <source>
        <strain evidence="3">WQ 117</strain>
    </source>
</reference>
<feature type="signal peptide" evidence="1">
    <location>
        <begin position="1"/>
        <end position="19"/>
    </location>
</feature>
<feature type="chain" id="PRO_5035258812" evidence="1">
    <location>
        <begin position="20"/>
        <end position="304"/>
    </location>
</feature>
<keyword evidence="4" id="KW-1185">Reference proteome</keyword>
<dbReference type="GO" id="GO:0008235">
    <property type="term" value="F:metalloexopeptidase activity"/>
    <property type="evidence" value="ECO:0007669"/>
    <property type="project" value="InterPro"/>
</dbReference>
<protein>
    <submittedName>
        <fullName evidence="3">M28 family peptidase</fullName>
    </submittedName>
</protein>
<dbReference type="PANTHER" id="PTHR12147">
    <property type="entry name" value="METALLOPEPTIDASE M28 FAMILY MEMBER"/>
    <property type="match status" value="1"/>
</dbReference>
<dbReference type="SUPFAM" id="SSF53187">
    <property type="entry name" value="Zn-dependent exopeptidases"/>
    <property type="match status" value="1"/>
</dbReference>
<dbReference type="InterPro" id="IPR045175">
    <property type="entry name" value="M28_fam"/>
</dbReference>
<dbReference type="Proteomes" id="UP000608754">
    <property type="component" value="Unassembled WGS sequence"/>
</dbReference>